<dbReference type="GO" id="GO:0005524">
    <property type="term" value="F:ATP binding"/>
    <property type="evidence" value="ECO:0007669"/>
    <property type="project" value="UniProtKB-KW"/>
</dbReference>
<keyword evidence="2" id="KW-0547">Nucleotide-binding</keyword>
<dbReference type="Pfam" id="PF02142">
    <property type="entry name" value="MGS"/>
    <property type="match status" value="1"/>
</dbReference>
<evidence type="ECO:0000259" key="5">
    <source>
        <dbReference type="PROSITE" id="PS51855"/>
    </source>
</evidence>
<dbReference type="InterPro" id="IPR011607">
    <property type="entry name" value="MGS-like_dom"/>
</dbReference>
<dbReference type="GO" id="GO:0006541">
    <property type="term" value="P:glutamine metabolic process"/>
    <property type="evidence" value="ECO:0007669"/>
    <property type="project" value="TreeGrafter"/>
</dbReference>
<keyword evidence="7" id="KW-1185">Reference proteome</keyword>
<evidence type="ECO:0000256" key="2">
    <source>
        <dbReference type="ARBA" id="ARBA00022741"/>
    </source>
</evidence>
<dbReference type="EMBL" id="CAUJNA010002203">
    <property type="protein sequence ID" value="CAJ1391022.1"/>
    <property type="molecule type" value="Genomic_DNA"/>
</dbReference>
<evidence type="ECO:0000313" key="6">
    <source>
        <dbReference type="EMBL" id="CAJ1391022.1"/>
    </source>
</evidence>
<dbReference type="GO" id="GO:0004088">
    <property type="term" value="F:carbamoyl-phosphate synthase (glutamine-hydrolyzing) activity"/>
    <property type="evidence" value="ECO:0007669"/>
    <property type="project" value="TreeGrafter"/>
</dbReference>
<dbReference type="PANTHER" id="PTHR11405">
    <property type="entry name" value="CARBAMOYLTRANSFERASE FAMILY MEMBER"/>
    <property type="match status" value="1"/>
</dbReference>
<dbReference type="Gene3D" id="3.40.50.1380">
    <property type="entry name" value="Methylglyoxal synthase-like domain"/>
    <property type="match status" value="1"/>
</dbReference>
<dbReference type="SMART" id="SM00851">
    <property type="entry name" value="MGS"/>
    <property type="match status" value="1"/>
</dbReference>
<dbReference type="Proteomes" id="UP001178507">
    <property type="component" value="Unassembled WGS sequence"/>
</dbReference>
<name>A0AA36IQJ0_9DINO</name>
<evidence type="ECO:0000256" key="1">
    <source>
        <dbReference type="ARBA" id="ARBA00022598"/>
    </source>
</evidence>
<evidence type="ECO:0000256" key="3">
    <source>
        <dbReference type="ARBA" id="ARBA00022840"/>
    </source>
</evidence>
<feature type="domain" description="MGS-like" evidence="5">
    <location>
        <begin position="47"/>
        <end position="177"/>
    </location>
</feature>
<comment type="caution">
    <text evidence="6">The sequence shown here is derived from an EMBL/GenBank/DDBJ whole genome shotgun (WGS) entry which is preliminary data.</text>
</comment>
<keyword evidence="3" id="KW-0067">ATP-binding</keyword>
<proteinExistence type="predicted"/>
<dbReference type="Gene3D" id="3.30.470.20">
    <property type="entry name" value="ATP-grasp fold, B domain"/>
    <property type="match status" value="1"/>
</dbReference>
<dbReference type="SUPFAM" id="SSF56059">
    <property type="entry name" value="Glutathione synthetase ATP-binding domain-like"/>
    <property type="match status" value="1"/>
</dbReference>
<dbReference type="PROSITE" id="PS51855">
    <property type="entry name" value="MGS"/>
    <property type="match status" value="1"/>
</dbReference>
<dbReference type="PANTHER" id="PTHR11405:SF53">
    <property type="entry name" value="CARBAMOYL-PHOSPHATE SYNTHASE [AMMONIA], MITOCHONDRIAL"/>
    <property type="match status" value="1"/>
</dbReference>
<protein>
    <recommendedName>
        <fullName evidence="5">MGS-like domain-containing protein</fullName>
    </recommendedName>
</protein>
<accession>A0AA36IQJ0</accession>
<evidence type="ECO:0000313" key="7">
    <source>
        <dbReference type="Proteomes" id="UP001178507"/>
    </source>
</evidence>
<reference evidence="6" key="1">
    <citation type="submission" date="2023-08" db="EMBL/GenBank/DDBJ databases">
        <authorList>
            <person name="Chen Y."/>
            <person name="Shah S."/>
            <person name="Dougan E. K."/>
            <person name="Thang M."/>
            <person name="Chan C."/>
        </authorList>
    </citation>
    <scope>NUCLEOTIDE SEQUENCE</scope>
</reference>
<dbReference type="InterPro" id="IPR036914">
    <property type="entry name" value="MGS-like_dom_sf"/>
</dbReference>
<sequence>MFSFLRLSGADPHLGVEMQSTGEVACFGHNAHEAFLKSLIASGVQISKIFEPCGVLLALNPKDKAAVAKYLPLLDEMGFKIFATHGTASFLEASKTQRNANNSAICVTPLAKSAEGAVSAITEKTVQLVICTPSSRDSAGQTPGYKIRRKALETGVPDREHAAGPDAHRCPLREVHP</sequence>
<dbReference type="SUPFAM" id="SSF52335">
    <property type="entry name" value="Methylglyoxal synthase-like"/>
    <property type="match status" value="1"/>
</dbReference>
<organism evidence="6 7">
    <name type="scientific">Effrenium voratum</name>
    <dbReference type="NCBI Taxonomy" id="2562239"/>
    <lineage>
        <taxon>Eukaryota</taxon>
        <taxon>Sar</taxon>
        <taxon>Alveolata</taxon>
        <taxon>Dinophyceae</taxon>
        <taxon>Suessiales</taxon>
        <taxon>Symbiodiniaceae</taxon>
        <taxon>Effrenium</taxon>
    </lineage>
</organism>
<keyword evidence="1" id="KW-0436">Ligase</keyword>
<feature type="region of interest" description="Disordered" evidence="4">
    <location>
        <begin position="154"/>
        <end position="177"/>
    </location>
</feature>
<dbReference type="AlphaFoldDB" id="A0AA36IQJ0"/>
<dbReference type="GO" id="GO:0005737">
    <property type="term" value="C:cytoplasm"/>
    <property type="evidence" value="ECO:0007669"/>
    <property type="project" value="TreeGrafter"/>
</dbReference>
<gene>
    <name evidence="6" type="ORF">EVOR1521_LOCUS16294</name>
</gene>
<evidence type="ECO:0000256" key="4">
    <source>
        <dbReference type="SAM" id="MobiDB-lite"/>
    </source>
</evidence>